<dbReference type="PANTHER" id="PTHR34957">
    <property type="entry name" value="NUCLEAR TRANSPORT FACTOR 2 (NTF2) FAMILY PROTEIN"/>
    <property type="match status" value="1"/>
</dbReference>
<organism evidence="2 3">
    <name type="scientific">Methyloligella solikamskensis</name>
    <dbReference type="NCBI Taxonomy" id="1177756"/>
    <lineage>
        <taxon>Bacteria</taxon>
        <taxon>Pseudomonadati</taxon>
        <taxon>Pseudomonadota</taxon>
        <taxon>Alphaproteobacteria</taxon>
        <taxon>Hyphomicrobiales</taxon>
        <taxon>Hyphomicrobiaceae</taxon>
        <taxon>Methyloligella</taxon>
    </lineage>
</organism>
<feature type="domain" description="SnoaL-like" evidence="1">
    <location>
        <begin position="9"/>
        <end position="126"/>
    </location>
</feature>
<protein>
    <submittedName>
        <fullName evidence="2">YybH family protein</fullName>
    </submittedName>
</protein>
<comment type="caution">
    <text evidence="2">The sequence shown here is derived from an EMBL/GenBank/DDBJ whole genome shotgun (WGS) entry which is preliminary data.</text>
</comment>
<dbReference type="InterPro" id="IPR032710">
    <property type="entry name" value="NTF2-like_dom_sf"/>
</dbReference>
<dbReference type="Pfam" id="PF13474">
    <property type="entry name" value="SnoaL_3"/>
    <property type="match status" value="1"/>
</dbReference>
<gene>
    <name evidence="2" type="ORF">ACFQ2F_05425</name>
</gene>
<name>A0ABW3J8F8_9HYPH</name>
<sequence length="134" mass="14470">MSDHDGVAAAAAAFYDALNIFFGGEMEPMKVVWSHADDVTYMGPDGGFQVGWRAVLAEWEKVAAMKLGGHVVPEGMRITCGGDLAVVSNYEKGTNTNIGDGPVDVLIRATNIFRRENGAWKMIGHHTDKLSFLA</sequence>
<accession>A0ABW3J8F8</accession>
<evidence type="ECO:0000313" key="3">
    <source>
        <dbReference type="Proteomes" id="UP001597102"/>
    </source>
</evidence>
<dbReference type="SUPFAM" id="SSF54427">
    <property type="entry name" value="NTF2-like"/>
    <property type="match status" value="1"/>
</dbReference>
<dbReference type="RefSeq" id="WP_379086843.1">
    <property type="nucleotide sequence ID" value="NZ_JBHTJO010000001.1"/>
</dbReference>
<dbReference type="InterPro" id="IPR037401">
    <property type="entry name" value="SnoaL-like"/>
</dbReference>
<evidence type="ECO:0000259" key="1">
    <source>
        <dbReference type="Pfam" id="PF13474"/>
    </source>
</evidence>
<dbReference type="Gene3D" id="3.10.450.50">
    <property type="match status" value="1"/>
</dbReference>
<evidence type="ECO:0000313" key="2">
    <source>
        <dbReference type="EMBL" id="MFD0986533.1"/>
    </source>
</evidence>
<dbReference type="PANTHER" id="PTHR34957:SF1">
    <property type="entry name" value="NUCLEAR TRANSPORT FACTOR 2 (NTF2) FAMILY PROTEIN"/>
    <property type="match status" value="1"/>
</dbReference>
<proteinExistence type="predicted"/>
<dbReference type="Proteomes" id="UP001597102">
    <property type="component" value="Unassembled WGS sequence"/>
</dbReference>
<dbReference type="EMBL" id="JBHTJO010000001">
    <property type="protein sequence ID" value="MFD0986533.1"/>
    <property type="molecule type" value="Genomic_DNA"/>
</dbReference>
<reference evidence="3" key="1">
    <citation type="journal article" date="2019" name="Int. J. Syst. Evol. Microbiol.">
        <title>The Global Catalogue of Microorganisms (GCM) 10K type strain sequencing project: providing services to taxonomists for standard genome sequencing and annotation.</title>
        <authorList>
            <consortium name="The Broad Institute Genomics Platform"/>
            <consortium name="The Broad Institute Genome Sequencing Center for Infectious Disease"/>
            <person name="Wu L."/>
            <person name="Ma J."/>
        </authorList>
    </citation>
    <scope>NUCLEOTIDE SEQUENCE [LARGE SCALE GENOMIC DNA]</scope>
    <source>
        <strain evidence="3">CCUG 61697</strain>
    </source>
</reference>
<keyword evidence="3" id="KW-1185">Reference proteome</keyword>